<accession>A0ABX1LV07</accession>
<protein>
    <recommendedName>
        <fullName evidence="4">DUF4359 domain-containing protein</fullName>
    </recommendedName>
</protein>
<keyword evidence="3" id="KW-1185">Reference proteome</keyword>
<organism evidence="2 3">
    <name type="scientific">Pseudanabaena yagii GIHE-NHR1</name>
    <dbReference type="NCBI Taxonomy" id="2722753"/>
    <lineage>
        <taxon>Bacteria</taxon>
        <taxon>Bacillati</taxon>
        <taxon>Cyanobacteriota</taxon>
        <taxon>Cyanophyceae</taxon>
        <taxon>Pseudanabaenales</taxon>
        <taxon>Pseudanabaenaceae</taxon>
        <taxon>Pseudanabaena</taxon>
        <taxon>Pseudanabaena yagii</taxon>
    </lineage>
</organism>
<sequence length="149" mass="16979">MARLANKEKFLPVKLANQTKYDRRRLLLAFAITIGLTTILLKTNLPQTVTFALSRPAFEAVIADADKLKSICNSKPTEQQLGFYKVIECDRDNRGGIYFSTGQYGFLFDSFYFGFVYQPNPRGSQHFGTKVYEYPIIGDWYGFKAGNSF</sequence>
<dbReference type="RefSeq" id="WP_169364965.1">
    <property type="nucleotide sequence ID" value="NZ_JAAVJL010000002.1"/>
</dbReference>
<evidence type="ECO:0008006" key="4">
    <source>
        <dbReference type="Google" id="ProtNLM"/>
    </source>
</evidence>
<evidence type="ECO:0000313" key="2">
    <source>
        <dbReference type="EMBL" id="NMF60005.1"/>
    </source>
</evidence>
<reference evidence="2 3" key="1">
    <citation type="submission" date="2020-03" db="EMBL/GenBank/DDBJ databases">
        <title>Draft Genome Sequence of 2-Methylisoborneol Producing Pseudanabaena yagii Strain GIHE-NHR1 Isolated from North Han River in South Korea.</title>
        <authorList>
            <person name="Jeong J."/>
        </authorList>
    </citation>
    <scope>NUCLEOTIDE SEQUENCE [LARGE SCALE GENOMIC DNA]</scope>
    <source>
        <strain evidence="2 3">GIHE-NHR1</strain>
    </source>
</reference>
<feature type="transmembrane region" description="Helical" evidence="1">
    <location>
        <begin position="26"/>
        <end position="45"/>
    </location>
</feature>
<dbReference type="EMBL" id="JAAVJL010000002">
    <property type="protein sequence ID" value="NMF60005.1"/>
    <property type="molecule type" value="Genomic_DNA"/>
</dbReference>
<evidence type="ECO:0000256" key="1">
    <source>
        <dbReference type="SAM" id="Phobius"/>
    </source>
</evidence>
<keyword evidence="1" id="KW-1133">Transmembrane helix</keyword>
<evidence type="ECO:0000313" key="3">
    <source>
        <dbReference type="Proteomes" id="UP000738376"/>
    </source>
</evidence>
<proteinExistence type="predicted"/>
<name>A0ABX1LV07_9CYAN</name>
<comment type="caution">
    <text evidence="2">The sequence shown here is derived from an EMBL/GenBank/DDBJ whole genome shotgun (WGS) entry which is preliminary data.</text>
</comment>
<keyword evidence="1" id="KW-0812">Transmembrane</keyword>
<gene>
    <name evidence="2" type="ORF">HC246_18755</name>
</gene>
<dbReference type="Proteomes" id="UP000738376">
    <property type="component" value="Unassembled WGS sequence"/>
</dbReference>
<keyword evidence="1" id="KW-0472">Membrane</keyword>